<dbReference type="EMBL" id="BSXT01001348">
    <property type="protein sequence ID" value="GMF41556.1"/>
    <property type="molecule type" value="Genomic_DNA"/>
</dbReference>
<dbReference type="PANTHER" id="PTHR40866">
    <property type="entry name" value="BED-TYPE DOMAIN-CONTAINING PROTEIN"/>
    <property type="match status" value="1"/>
</dbReference>
<evidence type="ECO:0000313" key="2">
    <source>
        <dbReference type="Proteomes" id="UP001165121"/>
    </source>
</evidence>
<organism evidence="1 2">
    <name type="scientific">Phytophthora fragariaefolia</name>
    <dbReference type="NCBI Taxonomy" id="1490495"/>
    <lineage>
        <taxon>Eukaryota</taxon>
        <taxon>Sar</taxon>
        <taxon>Stramenopiles</taxon>
        <taxon>Oomycota</taxon>
        <taxon>Peronosporomycetes</taxon>
        <taxon>Peronosporales</taxon>
        <taxon>Peronosporaceae</taxon>
        <taxon>Phytophthora</taxon>
    </lineage>
</organism>
<dbReference type="PANTHER" id="PTHR40866:SF1">
    <property type="entry name" value="BED-TYPE DOMAIN-CONTAINING PROTEIN"/>
    <property type="match status" value="1"/>
</dbReference>
<dbReference type="SUPFAM" id="SSF53098">
    <property type="entry name" value="Ribonuclease H-like"/>
    <property type="match status" value="1"/>
</dbReference>
<name>A0A9W6XM95_9STRA</name>
<protein>
    <submittedName>
        <fullName evidence="1">Unnamed protein product</fullName>
    </submittedName>
</protein>
<keyword evidence="2" id="KW-1185">Reference proteome</keyword>
<dbReference type="AlphaFoldDB" id="A0A9W6XM95"/>
<dbReference type="Proteomes" id="UP001165121">
    <property type="component" value="Unassembled WGS sequence"/>
</dbReference>
<evidence type="ECO:0000313" key="1">
    <source>
        <dbReference type="EMBL" id="GMF41556.1"/>
    </source>
</evidence>
<proteinExistence type="predicted"/>
<dbReference type="OrthoDB" id="105229at2759"/>
<reference evidence="1" key="1">
    <citation type="submission" date="2023-04" db="EMBL/GenBank/DDBJ databases">
        <title>Phytophthora fragariaefolia NBRC 109709.</title>
        <authorList>
            <person name="Ichikawa N."/>
            <person name="Sato H."/>
            <person name="Tonouchi N."/>
        </authorList>
    </citation>
    <scope>NUCLEOTIDE SEQUENCE</scope>
    <source>
        <strain evidence="1">NBRC 109709</strain>
    </source>
</reference>
<comment type="caution">
    <text evidence="1">The sequence shown here is derived from an EMBL/GenBank/DDBJ whole genome shotgun (WGS) entry which is preliminary data.</text>
</comment>
<accession>A0A9W6XM95</accession>
<dbReference type="InterPro" id="IPR012337">
    <property type="entry name" value="RNaseH-like_sf"/>
</dbReference>
<gene>
    <name evidence="1" type="ORF">Pfra01_001322600</name>
</gene>
<sequence length="343" mass="38423">MAPNREICAFFYEEKVKGDYRCRLCGASRKQSVGSGCGNLLSHLNSTHPDFEETYQASVVTNSPLSSFGFVSEATHHRYQWLQWVVEQNMPISEVDDPLTRSMSSWKPVASKTLKLDMQTCYVGRTVEKELEEVFGVTWDGWSHGTDNDVEEFIPTGSTHKKLLDLLEEPKKLDSVCRTLQGENTSMVDVRVLFDHVAVYYPGMASHLRPSARIVHDPAFEATLVKITNKVKLTASEAHAVQRFVMDPPVTSGKRKDRSTSDYASEILRGEKKVRASGDASVTYGGLAKVVPPTSNTVERLFSQCKFVLTPQRPCMLPANFDMLAFLRANRDLWNATSFLAAE</sequence>